<comment type="caution">
    <text evidence="1">The sequence shown here is derived from an EMBL/GenBank/DDBJ whole genome shotgun (WGS) entry which is preliminary data.</text>
</comment>
<gene>
    <name evidence="1" type="ORF">H8R02_01330</name>
</gene>
<evidence type="ECO:0000313" key="2">
    <source>
        <dbReference type="Proteomes" id="UP000596827"/>
    </source>
</evidence>
<protein>
    <submittedName>
        <fullName evidence="1">Uncharacterized protein</fullName>
    </submittedName>
</protein>
<evidence type="ECO:0000313" key="1">
    <source>
        <dbReference type="EMBL" id="MBC5763077.1"/>
    </source>
</evidence>
<proteinExistence type="predicted"/>
<reference evidence="1" key="1">
    <citation type="submission" date="2020-08" db="EMBL/GenBank/DDBJ databases">
        <title>Ramlibacter sp. GTP1 16S ribosomal RNA gene genome sequencing and assembly.</title>
        <authorList>
            <person name="Kang M."/>
        </authorList>
    </citation>
    <scope>NUCLEOTIDE SEQUENCE</scope>
    <source>
        <strain evidence="1">GTP1</strain>
    </source>
</reference>
<dbReference type="Proteomes" id="UP000596827">
    <property type="component" value="Unassembled WGS sequence"/>
</dbReference>
<dbReference type="AlphaFoldDB" id="A0A923M2R8"/>
<name>A0A923M2R8_9BURK</name>
<dbReference type="EMBL" id="JACORU010000001">
    <property type="protein sequence ID" value="MBC5763077.1"/>
    <property type="molecule type" value="Genomic_DNA"/>
</dbReference>
<accession>A0A923M2R8</accession>
<sequence>MARQRPLVLREVPFELPDLQIELFQSKKTQSDPAISWAAANIRQSILELFRQTCDEFGEGWAPT</sequence>
<dbReference type="Gene3D" id="3.40.190.10">
    <property type="entry name" value="Periplasmic binding protein-like II"/>
    <property type="match status" value="2"/>
</dbReference>
<organism evidence="1 2">
    <name type="scientific">Ramlibacter albus</name>
    <dbReference type="NCBI Taxonomy" id="2079448"/>
    <lineage>
        <taxon>Bacteria</taxon>
        <taxon>Pseudomonadati</taxon>
        <taxon>Pseudomonadota</taxon>
        <taxon>Betaproteobacteria</taxon>
        <taxon>Burkholderiales</taxon>
        <taxon>Comamonadaceae</taxon>
        <taxon>Ramlibacter</taxon>
    </lineage>
</organism>
<dbReference type="RefSeq" id="WP_187079541.1">
    <property type="nucleotide sequence ID" value="NZ_JACORU010000001.1"/>
</dbReference>
<keyword evidence="2" id="KW-1185">Reference proteome</keyword>